<dbReference type="GO" id="GO:0005634">
    <property type="term" value="C:nucleus"/>
    <property type="evidence" value="ECO:0007669"/>
    <property type="project" value="UniProtKB-SubCell"/>
</dbReference>
<dbReference type="Pfam" id="PF00271">
    <property type="entry name" value="Helicase_C"/>
    <property type="match status" value="1"/>
</dbReference>
<sequence>MAQRSSCSSGDVEEIGTVQGNSAQRRHRRTKKMTLGNRNKDMNSKEFEIEKIDKAEFRNKILHSAFNEGSSRRLYKESLLVEKGNGNEDMNSMDIEIEKIDKAEFRKKKMHSAFKEGSSIRQKSRSDSAVNCTNPRLVSKNVPQVDIHEENFDMKNSASSRRLKENLLVEKGNKNGDISSEEIEIERIDEAEFRRKEPLSPSMRSFSIWQGYNEGDSADYSSENGRGNENEDITSMEIEIEKIDKAEFRNKKLHTASIKQESRGDSAANFTNPSHVSKNVPQVDMHESSFSRDAGDTSMHEENFDMNSVSSRRLKESLMAEKGNNNEDTSSEEIEIERIDEAEFRRNELSSSMRSFSTWQGNNEVDSVTYCSENARECENQSEYKEIDENKNKRAGSVQCITGSGSDSEKTVSLNDNDVASSQKEEISSHGSGHLIANQARLKKGTLKKQSKVDSTILGSSDQLLSPSDSGFESVNYEYNSVAISDSSDAVESSRSFMEHNLQDKTTEDHSNDKGSVAKDTSKKRDVSYCDEENLLVDDEMSGKEEGMQPAKKKPVTSKKHYDFIRILSDSVLNKGSYFDKEESDEEAKQETSPQYTLPLKFRFEDEVSKPTEQSEFEKLVEGLFAEAALALTVEEMGSLHCHENDKKNAKASDAKETQHDRCSRGEHCLDLQDDIGVRCRYCPYVDCEAEEVMPPWVEKIYRESDRKRCSDEEQLYMPDGLDLESSVDNVRGFISKAEGSVWNFSPCLREGLYKHQQEGFEFLWKNLAGSIDLTELRTSDPSGVGGCIISHAPGTGKTRLAIVFLETYLKLFPNCRPMIIAPASMLLTWEEEFRKWEVNFPFHNLGSLEFSGKENKLALKHLPKRTCRDKDAARWVKLYSWDKRPSVLGISYTLYEKLAGDEIVKGKEMKKRKRSNVDEEYDPLKKILLEKPGLVILDEGHTPRNDRSSIWNTLLKLKTEKCVILSGTPFQNNFAELFNTLRLVRPAIADTVGKEREFAEMITSRGTKMRGKYKGPRSSSVGDPFDNASIEKLKSAIAPFVHIHKGAILQQSLPGLRDCVILLRPPTMQKILLKRIEGLPNTFEFEHKVALISVHPFLFLRSHSTEKEKFEIDQDALEASRLNPNEGVKTRFLMELVRLSIANNEKVLVFSQYIQPLELIKDQLMAIFDWVDGKQVFMMQGKLEQKQRQIWINLFNDPQSEVKVMLASTKCCSEGINLIGASRIVLLDVVWNPSVERQAISRAYRLGQKKVVYTYHLMTSGTTEGDKYCRQAQKDRLSELVFSSSSIENENKNKPAAGIEDTILEEMVHHAKLNDMFEKIINQPKDTNLIETFGLTS</sequence>
<organism evidence="10 11">
    <name type="scientific">Olea europaea subsp. europaea</name>
    <dbReference type="NCBI Taxonomy" id="158383"/>
    <lineage>
        <taxon>Eukaryota</taxon>
        <taxon>Viridiplantae</taxon>
        <taxon>Streptophyta</taxon>
        <taxon>Embryophyta</taxon>
        <taxon>Tracheophyta</taxon>
        <taxon>Spermatophyta</taxon>
        <taxon>Magnoliopsida</taxon>
        <taxon>eudicotyledons</taxon>
        <taxon>Gunneridae</taxon>
        <taxon>Pentapetalae</taxon>
        <taxon>asterids</taxon>
        <taxon>lamiids</taxon>
        <taxon>Lamiales</taxon>
        <taxon>Oleaceae</taxon>
        <taxon>Oleeae</taxon>
        <taxon>Olea</taxon>
    </lineage>
</organism>
<dbReference type="InterPro" id="IPR049730">
    <property type="entry name" value="SNF2/RAD54-like_C"/>
</dbReference>
<dbReference type="Pfam" id="PF00176">
    <property type="entry name" value="SNF2-rel_dom"/>
    <property type="match status" value="1"/>
</dbReference>
<evidence type="ECO:0000256" key="1">
    <source>
        <dbReference type="ARBA" id="ARBA00004123"/>
    </source>
</evidence>
<evidence type="ECO:0000256" key="2">
    <source>
        <dbReference type="ARBA" id="ARBA00022741"/>
    </source>
</evidence>
<keyword evidence="2" id="KW-0547">Nucleotide-binding</keyword>
<keyword evidence="11" id="KW-1185">Reference proteome</keyword>
<evidence type="ECO:0000256" key="3">
    <source>
        <dbReference type="ARBA" id="ARBA00022801"/>
    </source>
</evidence>
<evidence type="ECO:0000313" key="11">
    <source>
        <dbReference type="Proteomes" id="UP000594638"/>
    </source>
</evidence>
<feature type="region of interest" description="Disordered" evidence="7">
    <location>
        <begin position="389"/>
        <end position="434"/>
    </location>
</feature>
<dbReference type="InterPro" id="IPR044567">
    <property type="entry name" value="CLSY/DRD1"/>
</dbReference>
<feature type="compositionally biased region" description="Basic and acidic residues" evidence="7">
    <location>
        <begin position="284"/>
        <end position="303"/>
    </location>
</feature>
<dbReference type="InterPro" id="IPR027417">
    <property type="entry name" value="P-loop_NTPase"/>
</dbReference>
<dbReference type="CDD" id="cd18793">
    <property type="entry name" value="SF2_C_SNF"/>
    <property type="match status" value="1"/>
</dbReference>
<dbReference type="Gene3D" id="3.40.50.300">
    <property type="entry name" value="P-loop containing nucleotide triphosphate hydrolases"/>
    <property type="match status" value="1"/>
</dbReference>
<proteinExistence type="predicted"/>
<evidence type="ECO:0000256" key="4">
    <source>
        <dbReference type="ARBA" id="ARBA00022806"/>
    </source>
</evidence>
<comment type="subcellular location">
    <subcellularLocation>
        <location evidence="1">Nucleus</location>
    </subcellularLocation>
</comment>
<dbReference type="InterPro" id="IPR001650">
    <property type="entry name" value="Helicase_C-like"/>
</dbReference>
<evidence type="ECO:0000256" key="7">
    <source>
        <dbReference type="SAM" id="MobiDB-lite"/>
    </source>
</evidence>
<feature type="region of interest" description="Disordered" evidence="7">
    <location>
        <begin position="502"/>
        <end position="524"/>
    </location>
</feature>
<feature type="region of interest" description="Disordered" evidence="7">
    <location>
        <begin position="255"/>
        <end position="309"/>
    </location>
</feature>
<evidence type="ECO:0000256" key="6">
    <source>
        <dbReference type="ARBA" id="ARBA00023242"/>
    </source>
</evidence>
<dbReference type="GO" id="GO:0005524">
    <property type="term" value="F:ATP binding"/>
    <property type="evidence" value="ECO:0007669"/>
    <property type="project" value="UniProtKB-KW"/>
</dbReference>
<keyword evidence="4" id="KW-0347">Helicase</keyword>
<keyword evidence="5" id="KW-0067">ATP-binding</keyword>
<comment type="caution">
    <text evidence="10">The sequence shown here is derived from an EMBL/GenBank/DDBJ whole genome shotgun (WGS) entry which is preliminary data.</text>
</comment>
<dbReference type="OrthoDB" id="910932at2759"/>
<dbReference type="PROSITE" id="PS51194">
    <property type="entry name" value="HELICASE_CTER"/>
    <property type="match status" value="1"/>
</dbReference>
<feature type="compositionally biased region" description="Polar residues" evidence="7">
    <location>
        <begin position="399"/>
        <end position="422"/>
    </location>
</feature>
<accession>A0A8S0PNT8</accession>
<evidence type="ECO:0000259" key="9">
    <source>
        <dbReference type="PROSITE" id="PS51194"/>
    </source>
</evidence>
<dbReference type="SMART" id="SM00490">
    <property type="entry name" value="HELICc"/>
    <property type="match status" value="1"/>
</dbReference>
<dbReference type="PANTHER" id="PTHR45821:SF25">
    <property type="entry name" value="HELICASE ATP-BINDING DOMAIN-CONTAINING PROTEIN"/>
    <property type="match status" value="1"/>
</dbReference>
<dbReference type="GO" id="GO:0080188">
    <property type="term" value="P:gene silencing by siRNA-directed DNA methylation"/>
    <property type="evidence" value="ECO:0007669"/>
    <property type="project" value="InterPro"/>
</dbReference>
<dbReference type="GO" id="GO:0004386">
    <property type="term" value="F:helicase activity"/>
    <property type="evidence" value="ECO:0007669"/>
    <property type="project" value="UniProtKB-KW"/>
</dbReference>
<dbReference type="InterPro" id="IPR038718">
    <property type="entry name" value="SNF2-like_sf"/>
</dbReference>
<evidence type="ECO:0000256" key="5">
    <source>
        <dbReference type="ARBA" id="ARBA00022840"/>
    </source>
</evidence>
<feature type="region of interest" description="Disordered" evidence="7">
    <location>
        <begin position="114"/>
        <end position="134"/>
    </location>
</feature>
<name>A0A8S0PNT8_OLEEU</name>
<feature type="domain" description="Helicase C-terminal" evidence="9">
    <location>
        <begin position="1136"/>
        <end position="1289"/>
    </location>
</feature>
<reference evidence="10 11" key="1">
    <citation type="submission" date="2019-12" db="EMBL/GenBank/DDBJ databases">
        <authorList>
            <person name="Alioto T."/>
            <person name="Alioto T."/>
            <person name="Gomez Garrido J."/>
        </authorList>
    </citation>
    <scope>NUCLEOTIDE SEQUENCE [LARGE SCALE GENOMIC DNA]</scope>
</reference>
<dbReference type="SMART" id="SM00487">
    <property type="entry name" value="DEXDc"/>
    <property type="match status" value="1"/>
</dbReference>
<feature type="compositionally biased region" description="Polar residues" evidence="7">
    <location>
        <begin position="268"/>
        <end position="280"/>
    </location>
</feature>
<dbReference type="Gene3D" id="3.40.50.10810">
    <property type="entry name" value="Tandem AAA-ATPase domain"/>
    <property type="match status" value="1"/>
</dbReference>
<feature type="region of interest" description="Disordered" evidence="7">
    <location>
        <begin position="1"/>
        <end position="42"/>
    </location>
</feature>
<evidence type="ECO:0000313" key="10">
    <source>
        <dbReference type="EMBL" id="CAA2955182.1"/>
    </source>
</evidence>
<dbReference type="GO" id="GO:0016787">
    <property type="term" value="F:hydrolase activity"/>
    <property type="evidence" value="ECO:0007669"/>
    <property type="project" value="UniProtKB-KW"/>
</dbReference>
<gene>
    <name evidence="10" type="ORF">OLEA9_A034403</name>
</gene>
<dbReference type="PROSITE" id="PS51192">
    <property type="entry name" value="HELICASE_ATP_BIND_1"/>
    <property type="match status" value="1"/>
</dbReference>
<dbReference type="EMBL" id="CACTIH010000141">
    <property type="protein sequence ID" value="CAA2955182.1"/>
    <property type="molecule type" value="Genomic_DNA"/>
</dbReference>
<dbReference type="PANTHER" id="PTHR45821">
    <property type="entry name" value="SNF2 DOMAIN-CONTAINING PROTEIN CLASSY 2-RELATED"/>
    <property type="match status" value="1"/>
</dbReference>
<dbReference type="Gramene" id="OE9A034403T1">
    <property type="protein sequence ID" value="OE9A034403C1"/>
    <property type="gene ID" value="OE9A034403"/>
</dbReference>
<dbReference type="InterPro" id="IPR014001">
    <property type="entry name" value="Helicase_ATP-bd"/>
</dbReference>
<protein>
    <submittedName>
        <fullName evidence="10">SNF2 domain-containing CLASSY 4-like</fullName>
    </submittedName>
</protein>
<dbReference type="InterPro" id="IPR000330">
    <property type="entry name" value="SNF2_N"/>
</dbReference>
<dbReference type="SUPFAM" id="SSF52540">
    <property type="entry name" value="P-loop containing nucleoside triphosphate hydrolases"/>
    <property type="match status" value="2"/>
</dbReference>
<evidence type="ECO:0000259" key="8">
    <source>
        <dbReference type="PROSITE" id="PS51192"/>
    </source>
</evidence>
<keyword evidence="6" id="KW-0539">Nucleus</keyword>
<dbReference type="Proteomes" id="UP000594638">
    <property type="component" value="Unassembled WGS sequence"/>
</dbReference>
<keyword evidence="3" id="KW-0378">Hydrolase</keyword>
<feature type="domain" description="Helicase ATP-binding" evidence="8">
    <location>
        <begin position="779"/>
        <end position="988"/>
    </location>
</feature>